<feature type="region of interest" description="Disordered" evidence="1">
    <location>
        <begin position="511"/>
        <end position="537"/>
    </location>
</feature>
<feature type="signal peptide" evidence="3">
    <location>
        <begin position="1"/>
        <end position="23"/>
    </location>
</feature>
<evidence type="ECO:0000256" key="2">
    <source>
        <dbReference type="SAM" id="Phobius"/>
    </source>
</evidence>
<keyword evidence="2" id="KW-0472">Membrane</keyword>
<feature type="transmembrane region" description="Helical" evidence="2">
    <location>
        <begin position="338"/>
        <end position="359"/>
    </location>
</feature>
<comment type="caution">
    <text evidence="4">The sequence shown here is derived from an EMBL/GenBank/DDBJ whole genome shotgun (WGS) entry which is preliminary data.</text>
</comment>
<proteinExistence type="predicted"/>
<feature type="compositionally biased region" description="Polar residues" evidence="1">
    <location>
        <begin position="528"/>
        <end position="537"/>
    </location>
</feature>
<keyword evidence="3" id="KW-0732">Signal</keyword>
<sequence length="537" mass="61554">MKIYLTVLDLYFILAYLNVTTHQMDLGTVLFVNSDLENKCWSPSNMKLLSTRMIVEDLLPNPTILTMINDDIVSVLYEYVDLVYHTINKELQGNRRHIMLLAFSDALGGYMRHAVLPNVKFSFYAGALDYTSVEKMRNLYQETKNRLKTNGDGWADAMCDTCCKCEPHSFSVVSPEDGRACEFLTLYRSPTTENYAINGVSPNVAVPLPYFDKAIKPTVLAVPLKSYPLRSVRAPWGLNLVVRYYLTGYKCLLKKKNAKNLNEFQNGVYTWTMDEVMPLLSDDEIYPVFGGVLRVLATLQRLGAKRIDLEALRMRHSHMTDSFMHRPQMWTFSKSKKIVFSVVIFLLIWFVIGFCFICCKLRGKQVKYCTSEANISDQPCRCEGIVQGQVRSITNNLKNTFSKIKNHSGTIGRKSRSRTRDRATNTDSDSVDRSRRGFMSYFRDRSRSRSPGRNNCMCFAMKQEIKKFDGNEGESFLEHIDLQRNKKNDIRSNSTKRGMCPTSYLFGYDFQTSTSETGSDSDSALEMHTQSQKPRTK</sequence>
<evidence type="ECO:0000313" key="5">
    <source>
        <dbReference type="Proteomes" id="UP001431783"/>
    </source>
</evidence>
<keyword evidence="2" id="KW-1133">Transmembrane helix</keyword>
<name>A0AAW1V2L6_9CUCU</name>
<feature type="region of interest" description="Disordered" evidence="1">
    <location>
        <begin position="405"/>
        <end position="432"/>
    </location>
</feature>
<dbReference type="EMBL" id="JARQZJ010000100">
    <property type="protein sequence ID" value="KAK9886532.1"/>
    <property type="molecule type" value="Genomic_DNA"/>
</dbReference>
<evidence type="ECO:0000256" key="1">
    <source>
        <dbReference type="SAM" id="MobiDB-lite"/>
    </source>
</evidence>
<gene>
    <name evidence="4" type="ORF">WA026_016807</name>
</gene>
<keyword evidence="5" id="KW-1185">Reference proteome</keyword>
<dbReference type="AlphaFoldDB" id="A0AAW1V2L6"/>
<feature type="chain" id="PRO_5043632112" evidence="3">
    <location>
        <begin position="24"/>
        <end position="537"/>
    </location>
</feature>
<accession>A0AAW1V2L6</accession>
<feature type="compositionally biased region" description="Low complexity" evidence="1">
    <location>
        <begin position="512"/>
        <end position="522"/>
    </location>
</feature>
<evidence type="ECO:0000313" key="4">
    <source>
        <dbReference type="EMBL" id="KAK9886532.1"/>
    </source>
</evidence>
<protein>
    <submittedName>
        <fullName evidence="4">Uncharacterized protein</fullName>
    </submittedName>
</protein>
<dbReference type="Proteomes" id="UP001431783">
    <property type="component" value="Unassembled WGS sequence"/>
</dbReference>
<evidence type="ECO:0000256" key="3">
    <source>
        <dbReference type="SAM" id="SignalP"/>
    </source>
</evidence>
<feature type="compositionally biased region" description="Basic and acidic residues" evidence="1">
    <location>
        <begin position="418"/>
        <end position="432"/>
    </location>
</feature>
<organism evidence="4 5">
    <name type="scientific">Henosepilachna vigintioctopunctata</name>
    <dbReference type="NCBI Taxonomy" id="420089"/>
    <lineage>
        <taxon>Eukaryota</taxon>
        <taxon>Metazoa</taxon>
        <taxon>Ecdysozoa</taxon>
        <taxon>Arthropoda</taxon>
        <taxon>Hexapoda</taxon>
        <taxon>Insecta</taxon>
        <taxon>Pterygota</taxon>
        <taxon>Neoptera</taxon>
        <taxon>Endopterygota</taxon>
        <taxon>Coleoptera</taxon>
        <taxon>Polyphaga</taxon>
        <taxon>Cucujiformia</taxon>
        <taxon>Coccinelloidea</taxon>
        <taxon>Coccinellidae</taxon>
        <taxon>Epilachninae</taxon>
        <taxon>Epilachnini</taxon>
        <taxon>Henosepilachna</taxon>
    </lineage>
</organism>
<keyword evidence="2" id="KW-0812">Transmembrane</keyword>
<reference evidence="4 5" key="1">
    <citation type="submission" date="2023-03" db="EMBL/GenBank/DDBJ databases">
        <title>Genome insight into feeding habits of ladybird beetles.</title>
        <authorList>
            <person name="Li H.-S."/>
            <person name="Huang Y.-H."/>
            <person name="Pang H."/>
        </authorList>
    </citation>
    <scope>NUCLEOTIDE SEQUENCE [LARGE SCALE GENOMIC DNA]</scope>
    <source>
        <strain evidence="4">SYSU_2023b</strain>
        <tissue evidence="4">Whole body</tissue>
    </source>
</reference>